<dbReference type="Proteomes" id="UP001173802">
    <property type="component" value="Unassembled WGS sequence"/>
</dbReference>
<protein>
    <submittedName>
        <fullName evidence="1">Uncharacterized protein</fullName>
    </submittedName>
</protein>
<proteinExistence type="predicted"/>
<evidence type="ECO:0000313" key="2">
    <source>
        <dbReference type="Proteomes" id="UP001173802"/>
    </source>
</evidence>
<comment type="caution">
    <text evidence="1">The sequence shown here is derived from an EMBL/GenBank/DDBJ whole genome shotgun (WGS) entry which is preliminary data.</text>
</comment>
<keyword evidence="2" id="KW-1185">Reference proteome</keyword>
<accession>A0ACC6FTG9</accession>
<reference evidence="1 2" key="1">
    <citation type="journal article" date="2023" name="Microorganisms">
        <title>Isolation and Genomic Characteristics of Cat-Borne Campylobacter felis sp. nov. and Sheep-Borne Campylobacter ovis sp. nov.</title>
        <authorList>
            <person name="Wang H."/>
            <person name="Li Y."/>
            <person name="Gu Y."/>
            <person name="Zhou G."/>
            <person name="Chen X."/>
            <person name="Zhang X."/>
            <person name="Shao Z."/>
            <person name="Zhang J."/>
            <person name="Zhang M."/>
        </authorList>
    </citation>
    <scope>NUCLEOTIDE SEQUENCE [LARGE SCALE GENOMIC DNA]</scope>
    <source>
        <strain evidence="1 2">XJK30-2</strain>
    </source>
</reference>
<dbReference type="EMBL" id="JANURN010000005">
    <property type="protein sequence ID" value="MDL0082222.1"/>
    <property type="molecule type" value="Genomic_DNA"/>
</dbReference>
<sequence>MRQCWASDAAVLRSFFRKQVKRSPLGDVSLENKGYRSAQADVSLENKRSGARRSRSRFL</sequence>
<organism evidence="1 2">
    <name type="scientific">Helicobacter zhangjianzhongii</name>
    <dbReference type="NCBI Taxonomy" id="2974574"/>
    <lineage>
        <taxon>Bacteria</taxon>
        <taxon>Pseudomonadati</taxon>
        <taxon>Campylobacterota</taxon>
        <taxon>Epsilonproteobacteria</taxon>
        <taxon>Campylobacterales</taxon>
        <taxon>Helicobacteraceae</taxon>
        <taxon>Helicobacter</taxon>
    </lineage>
</organism>
<evidence type="ECO:0000313" key="1">
    <source>
        <dbReference type="EMBL" id="MDL0082222.1"/>
    </source>
</evidence>
<gene>
    <name evidence="1" type="ORF">NYG90_05975</name>
</gene>
<name>A0ACC6FTG9_9HELI</name>